<dbReference type="STRING" id="1314782.A0A165UYN0"/>
<evidence type="ECO:0000256" key="1">
    <source>
        <dbReference type="SAM" id="MobiDB-lite"/>
    </source>
</evidence>
<evidence type="ECO:0000313" key="3">
    <source>
        <dbReference type="EMBL" id="KZT28893.1"/>
    </source>
</evidence>
<sequence length="157" mass="17785">MPEDAGLDNTHLIPTPTVSTPTPSDSNSRLHPTRSFHLPRADLHNHLWDDDDDDDDDEIEREEDPTAFKDRQSLINVEHPFGLPIWKPALYKKSRSVTRYADQALHSMAAAFMTLSGVLYIVPKGGKRYSSLVFGLGWYILWPFGKYVAGDLQSLDF</sequence>
<feature type="compositionally biased region" description="Low complexity" evidence="1">
    <location>
        <begin position="14"/>
        <end position="27"/>
    </location>
</feature>
<dbReference type="OrthoDB" id="3264891at2759"/>
<feature type="region of interest" description="Disordered" evidence="1">
    <location>
        <begin position="1"/>
        <end position="35"/>
    </location>
</feature>
<dbReference type="Proteomes" id="UP000076761">
    <property type="component" value="Unassembled WGS sequence"/>
</dbReference>
<dbReference type="InParanoid" id="A0A165UYN0"/>
<reference evidence="3 4" key="1">
    <citation type="journal article" date="2016" name="Mol. Biol. Evol.">
        <title>Comparative Genomics of Early-Diverging Mushroom-Forming Fungi Provides Insights into the Origins of Lignocellulose Decay Capabilities.</title>
        <authorList>
            <person name="Nagy L.G."/>
            <person name="Riley R."/>
            <person name="Tritt A."/>
            <person name="Adam C."/>
            <person name="Daum C."/>
            <person name="Floudas D."/>
            <person name="Sun H."/>
            <person name="Yadav J.S."/>
            <person name="Pangilinan J."/>
            <person name="Larsson K.H."/>
            <person name="Matsuura K."/>
            <person name="Barry K."/>
            <person name="Labutti K."/>
            <person name="Kuo R."/>
            <person name="Ohm R.A."/>
            <person name="Bhattacharya S.S."/>
            <person name="Shirouzu T."/>
            <person name="Yoshinaga Y."/>
            <person name="Martin F.M."/>
            <person name="Grigoriev I.V."/>
            <person name="Hibbett D.S."/>
        </authorList>
    </citation>
    <scope>NUCLEOTIDE SEQUENCE [LARGE SCALE GENOMIC DNA]</scope>
    <source>
        <strain evidence="3 4">HHB14362 ss-1</strain>
    </source>
</reference>
<evidence type="ECO:0000259" key="2">
    <source>
        <dbReference type="Pfam" id="PF03733"/>
    </source>
</evidence>
<dbReference type="AlphaFoldDB" id="A0A165UYN0"/>
<evidence type="ECO:0000313" key="4">
    <source>
        <dbReference type="Proteomes" id="UP000076761"/>
    </source>
</evidence>
<dbReference type="EMBL" id="KV425556">
    <property type="protein sequence ID" value="KZT28893.1"/>
    <property type="molecule type" value="Genomic_DNA"/>
</dbReference>
<dbReference type="Pfam" id="PF03733">
    <property type="entry name" value="YccF"/>
    <property type="match status" value="1"/>
</dbReference>
<feature type="compositionally biased region" description="Acidic residues" evidence="1">
    <location>
        <begin position="49"/>
        <end position="63"/>
    </location>
</feature>
<feature type="domain" description="Inner membrane component" evidence="2">
    <location>
        <begin position="109"/>
        <end position="146"/>
    </location>
</feature>
<dbReference type="InterPro" id="IPR005185">
    <property type="entry name" value="YccF"/>
</dbReference>
<organism evidence="3 4">
    <name type="scientific">Neolentinus lepideus HHB14362 ss-1</name>
    <dbReference type="NCBI Taxonomy" id="1314782"/>
    <lineage>
        <taxon>Eukaryota</taxon>
        <taxon>Fungi</taxon>
        <taxon>Dikarya</taxon>
        <taxon>Basidiomycota</taxon>
        <taxon>Agaricomycotina</taxon>
        <taxon>Agaricomycetes</taxon>
        <taxon>Gloeophyllales</taxon>
        <taxon>Gloeophyllaceae</taxon>
        <taxon>Neolentinus</taxon>
    </lineage>
</organism>
<feature type="non-terminal residue" evidence="3">
    <location>
        <position position="1"/>
    </location>
</feature>
<gene>
    <name evidence="3" type="ORF">NEOLEDRAFT_1239375</name>
</gene>
<accession>A0A165UYN0</accession>
<proteinExistence type="predicted"/>
<protein>
    <recommendedName>
        <fullName evidence="2">Inner membrane component domain-containing protein</fullName>
    </recommendedName>
</protein>
<keyword evidence="4" id="KW-1185">Reference proteome</keyword>
<feature type="region of interest" description="Disordered" evidence="1">
    <location>
        <begin position="47"/>
        <end position="70"/>
    </location>
</feature>
<name>A0A165UYN0_9AGAM</name>